<feature type="compositionally biased region" description="Acidic residues" evidence="1">
    <location>
        <begin position="188"/>
        <end position="208"/>
    </location>
</feature>
<sequence length="230" mass="25388">MVKKAKFVANPPPSKVPDFLTHSQKAGKRFRDSEGTVKTTFQPAWGICEQDSIAGSSLLTMDWSRFSITPPDMVNVLARSGMEETEQMGSQAMYQPNSYFQTSIHQGKSLRDELRANNKEKSRAIKESKEWEARAYAAEADASSYKGNDVRPTFLSTGWNRAILAVNKSYSGMFKPSEFPSPWALAGELDDDQPSGSEEEEEEEEEEFQPSQSGGSRSISPVSGKGKGIA</sequence>
<feature type="region of interest" description="Disordered" evidence="1">
    <location>
        <begin position="181"/>
        <end position="230"/>
    </location>
</feature>
<dbReference type="EMBL" id="JAUIZM010000002">
    <property type="protein sequence ID" value="KAK1396935.1"/>
    <property type="molecule type" value="Genomic_DNA"/>
</dbReference>
<evidence type="ECO:0000313" key="3">
    <source>
        <dbReference type="Proteomes" id="UP001237642"/>
    </source>
</evidence>
<reference evidence="2" key="1">
    <citation type="submission" date="2023-02" db="EMBL/GenBank/DDBJ databases">
        <title>Genome of toxic invasive species Heracleum sosnowskyi carries increased number of genes despite the absence of recent whole-genome duplications.</title>
        <authorList>
            <person name="Schelkunov M."/>
            <person name="Shtratnikova V."/>
            <person name="Makarenko M."/>
            <person name="Klepikova A."/>
            <person name="Omelchenko D."/>
            <person name="Novikova G."/>
            <person name="Obukhova E."/>
            <person name="Bogdanov V."/>
            <person name="Penin A."/>
            <person name="Logacheva M."/>
        </authorList>
    </citation>
    <scope>NUCLEOTIDE SEQUENCE</scope>
    <source>
        <strain evidence="2">Hsosn_3</strain>
        <tissue evidence="2">Leaf</tissue>
    </source>
</reference>
<keyword evidence="3" id="KW-1185">Reference proteome</keyword>
<proteinExistence type="predicted"/>
<organism evidence="2 3">
    <name type="scientific">Heracleum sosnowskyi</name>
    <dbReference type="NCBI Taxonomy" id="360622"/>
    <lineage>
        <taxon>Eukaryota</taxon>
        <taxon>Viridiplantae</taxon>
        <taxon>Streptophyta</taxon>
        <taxon>Embryophyta</taxon>
        <taxon>Tracheophyta</taxon>
        <taxon>Spermatophyta</taxon>
        <taxon>Magnoliopsida</taxon>
        <taxon>eudicotyledons</taxon>
        <taxon>Gunneridae</taxon>
        <taxon>Pentapetalae</taxon>
        <taxon>asterids</taxon>
        <taxon>campanulids</taxon>
        <taxon>Apiales</taxon>
        <taxon>Apiaceae</taxon>
        <taxon>Apioideae</taxon>
        <taxon>apioid superclade</taxon>
        <taxon>Tordylieae</taxon>
        <taxon>Tordyliinae</taxon>
        <taxon>Heracleum</taxon>
    </lineage>
</organism>
<protein>
    <submittedName>
        <fullName evidence="2">Uncharacterized protein</fullName>
    </submittedName>
</protein>
<evidence type="ECO:0000256" key="1">
    <source>
        <dbReference type="SAM" id="MobiDB-lite"/>
    </source>
</evidence>
<comment type="caution">
    <text evidence="2">The sequence shown here is derived from an EMBL/GenBank/DDBJ whole genome shotgun (WGS) entry which is preliminary data.</text>
</comment>
<evidence type="ECO:0000313" key="2">
    <source>
        <dbReference type="EMBL" id="KAK1396935.1"/>
    </source>
</evidence>
<gene>
    <name evidence="2" type="ORF">POM88_006798</name>
</gene>
<reference evidence="2" key="2">
    <citation type="submission" date="2023-05" db="EMBL/GenBank/DDBJ databases">
        <authorList>
            <person name="Schelkunov M.I."/>
        </authorList>
    </citation>
    <scope>NUCLEOTIDE SEQUENCE</scope>
    <source>
        <strain evidence="2">Hsosn_3</strain>
        <tissue evidence="2">Leaf</tissue>
    </source>
</reference>
<name>A0AAD8J386_9APIA</name>
<accession>A0AAD8J386</accession>
<feature type="compositionally biased region" description="Polar residues" evidence="1">
    <location>
        <begin position="209"/>
        <end position="221"/>
    </location>
</feature>
<dbReference type="Proteomes" id="UP001237642">
    <property type="component" value="Unassembled WGS sequence"/>
</dbReference>
<dbReference type="AlphaFoldDB" id="A0AAD8J386"/>